<accession>A0A0L6UD56</accession>
<comment type="caution">
    <text evidence="2">The sequence shown here is derived from an EMBL/GenBank/DDBJ whole genome shotgun (WGS) entry which is preliminary data.</text>
</comment>
<feature type="transmembrane region" description="Helical" evidence="1">
    <location>
        <begin position="173"/>
        <end position="190"/>
    </location>
</feature>
<evidence type="ECO:0000256" key="1">
    <source>
        <dbReference type="SAM" id="Phobius"/>
    </source>
</evidence>
<organism evidence="2 3">
    <name type="scientific">Puccinia sorghi</name>
    <dbReference type="NCBI Taxonomy" id="27349"/>
    <lineage>
        <taxon>Eukaryota</taxon>
        <taxon>Fungi</taxon>
        <taxon>Dikarya</taxon>
        <taxon>Basidiomycota</taxon>
        <taxon>Pucciniomycotina</taxon>
        <taxon>Pucciniomycetes</taxon>
        <taxon>Pucciniales</taxon>
        <taxon>Pucciniaceae</taxon>
        <taxon>Puccinia</taxon>
    </lineage>
</organism>
<name>A0A0L6UD56_9BASI</name>
<feature type="transmembrane region" description="Helical" evidence="1">
    <location>
        <begin position="364"/>
        <end position="397"/>
    </location>
</feature>
<dbReference type="AlphaFoldDB" id="A0A0L6UD56"/>
<evidence type="ECO:0000313" key="3">
    <source>
        <dbReference type="Proteomes" id="UP000037035"/>
    </source>
</evidence>
<keyword evidence="1" id="KW-0812">Transmembrane</keyword>
<protein>
    <submittedName>
        <fullName evidence="2">Uncharacterized protein</fullName>
    </submittedName>
</protein>
<proteinExistence type="predicted"/>
<feature type="transmembrane region" description="Helical" evidence="1">
    <location>
        <begin position="106"/>
        <end position="126"/>
    </location>
</feature>
<gene>
    <name evidence="2" type="ORF">VP01_720g1</name>
</gene>
<dbReference type="Proteomes" id="UP000037035">
    <property type="component" value="Unassembled WGS sequence"/>
</dbReference>
<evidence type="ECO:0000313" key="2">
    <source>
        <dbReference type="EMBL" id="KNZ46494.1"/>
    </source>
</evidence>
<reference evidence="2 3" key="1">
    <citation type="submission" date="2015-08" db="EMBL/GenBank/DDBJ databases">
        <title>Next Generation Sequencing and Analysis of the Genome of Puccinia sorghi L Schw, the Causal Agent of Maize Common Rust.</title>
        <authorList>
            <person name="Rochi L."/>
            <person name="Burguener G."/>
            <person name="Darino M."/>
            <person name="Turjanski A."/>
            <person name="Kreff E."/>
            <person name="Dieguez M.J."/>
            <person name="Sacco F."/>
        </authorList>
    </citation>
    <scope>NUCLEOTIDE SEQUENCE [LARGE SCALE GENOMIC DNA]</scope>
    <source>
        <strain evidence="2 3">RO10H11247</strain>
    </source>
</reference>
<dbReference type="VEuPathDB" id="FungiDB:VP01_720g1"/>
<keyword evidence="1" id="KW-1133">Transmembrane helix</keyword>
<sequence>MMMIERMYSGNGMQVMPMNLLYMRGDRLAGMIVGDGQEGGETSEGRVVEDMWEVGRFVVHWACGFPADRPASQTFIFSPLPNSSNLSFFFPHPKPTPFLRWLHAPFHLLLSSPTPFLIPLLSSLVLSSLPDFFLLCLALNLSFVSCFFLALLHHSSLRSSFSSSSSSSSLDRCVCVCSFVSSVVWVYTSFKYVSLADRIMLLHRHTLAVISLGDWLAGGRYQEYPVGSAVRLDTESHSLSSRTFSSSCNTGMCDGTLLCTSHSLPSAGCSSQHPRENLNGCTNSCIVFSPLPVWFRHTTHVRAYKRRLCPAAENWARQHSLMLPLFASYPVVVRSLLSSQSLPSPSPPPPSNSLSHPPSYLPNLLLFFFLICISCFSLFFFFLVLSIDFFFLYICVIKIGDLSCTPKQVPDLNRANLLQICPLRRQKKRESLEKRKSEAIMQKKMNQLTHKPHKFSPIIHQIKLMKDPDVLVNKVTKIMRLGKFQL</sequence>
<dbReference type="EMBL" id="LAVV01012617">
    <property type="protein sequence ID" value="KNZ46494.1"/>
    <property type="molecule type" value="Genomic_DNA"/>
</dbReference>
<keyword evidence="1" id="KW-0472">Membrane</keyword>
<feature type="transmembrane region" description="Helical" evidence="1">
    <location>
        <begin position="132"/>
        <end position="152"/>
    </location>
</feature>
<keyword evidence="3" id="KW-1185">Reference proteome</keyword>